<dbReference type="GO" id="GO:0003700">
    <property type="term" value="F:DNA-binding transcription factor activity"/>
    <property type="evidence" value="ECO:0007669"/>
    <property type="project" value="InterPro"/>
</dbReference>
<dbReference type="RefSeq" id="WP_183306762.1">
    <property type="nucleotide sequence ID" value="NZ_JACIEP010000005.1"/>
</dbReference>
<reference evidence="5 6" key="1">
    <citation type="submission" date="2020-08" db="EMBL/GenBank/DDBJ databases">
        <title>Genomic Encyclopedia of Type Strains, Phase IV (KMG-IV): sequencing the most valuable type-strain genomes for metagenomic binning, comparative biology and taxonomic classification.</title>
        <authorList>
            <person name="Goeker M."/>
        </authorList>
    </citation>
    <scope>NUCLEOTIDE SEQUENCE [LARGE SCALE GENOMIC DNA]</scope>
    <source>
        <strain evidence="5 6">DSM 104969</strain>
    </source>
</reference>
<keyword evidence="6" id="KW-1185">Reference proteome</keyword>
<dbReference type="Proteomes" id="UP000555103">
    <property type="component" value="Unassembled WGS sequence"/>
</dbReference>
<dbReference type="AlphaFoldDB" id="A0A840CII2"/>
<comment type="caution">
    <text evidence="5">The sequence shown here is derived from an EMBL/GenBank/DDBJ whole genome shotgun (WGS) entry which is preliminary data.</text>
</comment>
<dbReference type="EMBL" id="JACIEP010000005">
    <property type="protein sequence ID" value="MBB4035847.1"/>
    <property type="molecule type" value="Genomic_DNA"/>
</dbReference>
<evidence type="ECO:0000256" key="2">
    <source>
        <dbReference type="ARBA" id="ARBA00023125"/>
    </source>
</evidence>
<sequence>MNNKKGYIVSRYSDILFSYYFSDDCMCSSMVRDHFLVYLYSGEYILDEGKRRTVIKPGECVFLKRDNRVNMIKQPKNGEPFMAIFLTFKRNFLRGVYQKFERKELPLKAEKQKHSVIKLPQTPDIKGLFQSLVPYFDSTVEPSDDIMKLKLLEGVYSLLRIDDKFYATLFDFTEPWKIDILEFLNENYMYDFSLEDIASFTGRSLSTFKRDFKKISKLSPEKWLIQRRLEAAREKLQEDGRTVTDVYVEVGFKNLSHFSSAFKKQYGVAPSSYAQ</sequence>
<dbReference type="InterPro" id="IPR020449">
    <property type="entry name" value="Tscrpt_reg_AraC-type_HTH"/>
</dbReference>
<dbReference type="InterPro" id="IPR009057">
    <property type="entry name" value="Homeodomain-like_sf"/>
</dbReference>
<dbReference type="Pfam" id="PF12833">
    <property type="entry name" value="HTH_18"/>
    <property type="match status" value="1"/>
</dbReference>
<evidence type="ECO:0000256" key="1">
    <source>
        <dbReference type="ARBA" id="ARBA00023015"/>
    </source>
</evidence>
<protein>
    <submittedName>
        <fullName evidence="5">AraC-like DNA-binding protein</fullName>
    </submittedName>
</protein>
<dbReference type="SUPFAM" id="SSF46689">
    <property type="entry name" value="Homeodomain-like"/>
    <property type="match status" value="2"/>
</dbReference>
<accession>A0A840CII2</accession>
<dbReference type="InterPro" id="IPR050204">
    <property type="entry name" value="AraC_XylS_family_regulators"/>
</dbReference>
<dbReference type="Pfam" id="PF22200">
    <property type="entry name" value="ExsA_N"/>
    <property type="match status" value="1"/>
</dbReference>
<organism evidence="5 6">
    <name type="scientific">Dysgonomonas hofstadii</name>
    <dbReference type="NCBI Taxonomy" id="637886"/>
    <lineage>
        <taxon>Bacteria</taxon>
        <taxon>Pseudomonadati</taxon>
        <taxon>Bacteroidota</taxon>
        <taxon>Bacteroidia</taxon>
        <taxon>Bacteroidales</taxon>
        <taxon>Dysgonomonadaceae</taxon>
        <taxon>Dysgonomonas</taxon>
    </lineage>
</organism>
<evidence type="ECO:0000256" key="3">
    <source>
        <dbReference type="ARBA" id="ARBA00023163"/>
    </source>
</evidence>
<proteinExistence type="predicted"/>
<evidence type="ECO:0000259" key="4">
    <source>
        <dbReference type="PROSITE" id="PS01124"/>
    </source>
</evidence>
<dbReference type="PRINTS" id="PR00032">
    <property type="entry name" value="HTHARAC"/>
</dbReference>
<dbReference type="InterPro" id="IPR018060">
    <property type="entry name" value="HTH_AraC"/>
</dbReference>
<gene>
    <name evidence="5" type="ORF">GGR21_001742</name>
</gene>
<dbReference type="PANTHER" id="PTHR46796">
    <property type="entry name" value="HTH-TYPE TRANSCRIPTIONAL ACTIVATOR RHAS-RELATED"/>
    <property type="match status" value="1"/>
</dbReference>
<name>A0A840CII2_9BACT</name>
<feature type="domain" description="HTH araC/xylS-type" evidence="4">
    <location>
        <begin position="178"/>
        <end position="275"/>
    </location>
</feature>
<keyword evidence="1" id="KW-0805">Transcription regulation</keyword>
<dbReference type="GO" id="GO:0043565">
    <property type="term" value="F:sequence-specific DNA binding"/>
    <property type="evidence" value="ECO:0007669"/>
    <property type="project" value="InterPro"/>
</dbReference>
<evidence type="ECO:0000313" key="6">
    <source>
        <dbReference type="Proteomes" id="UP000555103"/>
    </source>
</evidence>
<dbReference type="Gene3D" id="1.10.10.60">
    <property type="entry name" value="Homeodomain-like"/>
    <property type="match status" value="1"/>
</dbReference>
<dbReference type="SMART" id="SM00342">
    <property type="entry name" value="HTH_ARAC"/>
    <property type="match status" value="1"/>
</dbReference>
<evidence type="ECO:0000313" key="5">
    <source>
        <dbReference type="EMBL" id="MBB4035847.1"/>
    </source>
</evidence>
<keyword evidence="3" id="KW-0804">Transcription</keyword>
<dbReference type="PROSITE" id="PS01124">
    <property type="entry name" value="HTH_ARAC_FAMILY_2"/>
    <property type="match status" value="1"/>
</dbReference>
<keyword evidence="2 5" id="KW-0238">DNA-binding</keyword>
<dbReference type="InterPro" id="IPR054015">
    <property type="entry name" value="ExsA-like_N"/>
</dbReference>